<dbReference type="InterPro" id="IPR002642">
    <property type="entry name" value="LysoPLipase_cat_dom"/>
</dbReference>
<dbReference type="Proteomes" id="UP000245884">
    <property type="component" value="Unassembled WGS sequence"/>
</dbReference>
<keyword evidence="2 5" id="KW-0378">Hydrolase</keyword>
<organism evidence="8 9">
    <name type="scientific">Jaminaea rosea</name>
    <dbReference type="NCBI Taxonomy" id="1569628"/>
    <lineage>
        <taxon>Eukaryota</taxon>
        <taxon>Fungi</taxon>
        <taxon>Dikarya</taxon>
        <taxon>Basidiomycota</taxon>
        <taxon>Ustilaginomycotina</taxon>
        <taxon>Exobasidiomycetes</taxon>
        <taxon>Microstromatales</taxon>
        <taxon>Microstromatales incertae sedis</taxon>
        <taxon>Jaminaea</taxon>
    </lineage>
</organism>
<dbReference type="SUPFAM" id="SSF52151">
    <property type="entry name" value="FabD/lysophospholipase-like"/>
    <property type="match status" value="1"/>
</dbReference>
<accession>A0A316USM8</accession>
<comment type="similarity">
    <text evidence="1 6">Belongs to the lysophospholipase family.</text>
</comment>
<dbReference type="AlphaFoldDB" id="A0A316USM8"/>
<sequence length="785" mass="86195">MSRGSAQGRPPHRAAQNPFHSTWVRLLRYRSPLYLHLKLYVLTSLVSLVVARPVSRTVEAAAEEVAEQIRWQKGAKERPRRVVEASVVRASTDPPSTLRRWRHRMKDLAGVRGLVARSGTDTLRYPEIGKEAMVRTSGFDASPEATFLAARLSQVAPALSSYLQASPESISASSTPVIAVGGSGGGFRAMVSYAAFLHHLQGASLHSLWPLISYTSGVSGSCWTLASLYTHANLSTSELLRHYVALASEETHPMSLQAFDRVARSRRGSYFLLGPLLRKMAEGARGGGVMDLYATLTTSFLLLPRGNEMGNAPPNEEGVTPQSMVGLSRESMAWSKLYQRYGMAEGRAPLPVLTAASVAKGVEEEMAVLPVSPRSSTSLPISSKVIKSKVHWWEATPLEIGSSDVHRRLPGDESGDAGRGAFIPTWSFGRPFNAGRSLASTGEPSLSLLVGHCTSAPAGPLTGYITALLGTLPSHTLASWALRKLNDFLLMRRWRRRWGNPIRSSAEWNPFYGMHRCTGNETHSSLVDQPDVTRKLKLMDAGISNNLPAHVFYQQQGSSCRSVDIFIGFDASSDVGSWKSLQRVQDFAQDRGLRFFMGPEEEQGGSTGLARWFRAKTGSDERHDAGASDHESEGVELSYFLDTMRHIEAQASKQASALDQWPANTPCVVLDGYANHTSPSSPALPPRLIYIYVPLLLPPSRGKDEDWSFATVYNLVWTRKETRRVIEAVHRQLTSKSGGDSQQSKLSDFDAKVKQVVARVTAVKGRSDIHTCTRTVQRRASRMMI</sequence>
<evidence type="ECO:0000256" key="4">
    <source>
        <dbReference type="ARBA" id="ARBA00023098"/>
    </source>
</evidence>
<dbReference type="GO" id="GO:0046475">
    <property type="term" value="P:glycerophospholipid catabolic process"/>
    <property type="evidence" value="ECO:0007669"/>
    <property type="project" value="TreeGrafter"/>
</dbReference>
<dbReference type="PANTHER" id="PTHR10728">
    <property type="entry name" value="CYTOSOLIC PHOSPHOLIPASE A2"/>
    <property type="match status" value="1"/>
</dbReference>
<evidence type="ECO:0000256" key="5">
    <source>
        <dbReference type="PROSITE-ProRule" id="PRU00555"/>
    </source>
</evidence>
<evidence type="ECO:0000259" key="7">
    <source>
        <dbReference type="PROSITE" id="PS51210"/>
    </source>
</evidence>
<evidence type="ECO:0000256" key="2">
    <source>
        <dbReference type="ARBA" id="ARBA00022801"/>
    </source>
</evidence>
<evidence type="ECO:0000256" key="3">
    <source>
        <dbReference type="ARBA" id="ARBA00022963"/>
    </source>
</evidence>
<protein>
    <recommendedName>
        <fullName evidence="6">Lysophospholipase</fullName>
        <ecNumber evidence="6">3.1.1.5</ecNumber>
    </recommendedName>
</protein>
<evidence type="ECO:0000313" key="9">
    <source>
        <dbReference type="Proteomes" id="UP000245884"/>
    </source>
</evidence>
<dbReference type="STRING" id="1569628.A0A316USM8"/>
<evidence type="ECO:0000256" key="1">
    <source>
        <dbReference type="ARBA" id="ARBA00008780"/>
    </source>
</evidence>
<dbReference type="GO" id="GO:0005829">
    <property type="term" value="C:cytosol"/>
    <property type="evidence" value="ECO:0007669"/>
    <property type="project" value="TreeGrafter"/>
</dbReference>
<comment type="catalytic activity">
    <reaction evidence="6">
        <text>a 1-acyl-sn-glycero-3-phosphocholine + H2O = sn-glycerol 3-phosphocholine + a fatty acid + H(+)</text>
        <dbReference type="Rhea" id="RHEA:15177"/>
        <dbReference type="ChEBI" id="CHEBI:15377"/>
        <dbReference type="ChEBI" id="CHEBI:15378"/>
        <dbReference type="ChEBI" id="CHEBI:16870"/>
        <dbReference type="ChEBI" id="CHEBI:28868"/>
        <dbReference type="ChEBI" id="CHEBI:58168"/>
        <dbReference type="EC" id="3.1.1.5"/>
    </reaction>
</comment>
<dbReference type="OrthoDB" id="4084751at2759"/>
<gene>
    <name evidence="8" type="ORF">BDZ90DRAFT_231291</name>
</gene>
<dbReference type="PROSITE" id="PS51210">
    <property type="entry name" value="PLA2C"/>
    <property type="match status" value="1"/>
</dbReference>
<dbReference type="RefSeq" id="XP_025362909.1">
    <property type="nucleotide sequence ID" value="XM_025505802.1"/>
</dbReference>
<feature type="non-terminal residue" evidence="8">
    <location>
        <position position="785"/>
    </location>
</feature>
<keyword evidence="4 5" id="KW-0443">Lipid metabolism</keyword>
<dbReference type="GO" id="GO:0004622">
    <property type="term" value="F:phosphatidylcholine lysophospholipase activity"/>
    <property type="evidence" value="ECO:0007669"/>
    <property type="project" value="UniProtKB-EC"/>
</dbReference>
<evidence type="ECO:0000313" key="8">
    <source>
        <dbReference type="EMBL" id="PWN28297.1"/>
    </source>
</evidence>
<dbReference type="PANTHER" id="PTHR10728:SF40">
    <property type="entry name" value="PATATIN FAMILY PROTEIN"/>
    <property type="match status" value="1"/>
</dbReference>
<dbReference type="Pfam" id="PF01735">
    <property type="entry name" value="PLA2_B"/>
    <property type="match status" value="1"/>
</dbReference>
<dbReference type="SMART" id="SM00022">
    <property type="entry name" value="PLAc"/>
    <property type="match status" value="1"/>
</dbReference>
<dbReference type="EC" id="3.1.1.5" evidence="6"/>
<dbReference type="Gene3D" id="3.40.1090.10">
    <property type="entry name" value="Cytosolic phospholipase A2 catalytic domain"/>
    <property type="match status" value="1"/>
</dbReference>
<keyword evidence="9" id="KW-1185">Reference proteome</keyword>
<dbReference type="InterPro" id="IPR016035">
    <property type="entry name" value="Acyl_Trfase/lysoPLipase"/>
</dbReference>
<reference evidence="8 9" key="1">
    <citation type="journal article" date="2018" name="Mol. Biol. Evol.">
        <title>Broad Genomic Sampling Reveals a Smut Pathogenic Ancestry of the Fungal Clade Ustilaginomycotina.</title>
        <authorList>
            <person name="Kijpornyongpan T."/>
            <person name="Mondo S.J."/>
            <person name="Barry K."/>
            <person name="Sandor L."/>
            <person name="Lee J."/>
            <person name="Lipzen A."/>
            <person name="Pangilinan J."/>
            <person name="LaButti K."/>
            <person name="Hainaut M."/>
            <person name="Henrissat B."/>
            <person name="Grigoriev I.V."/>
            <person name="Spatafora J.W."/>
            <person name="Aime M.C."/>
        </authorList>
    </citation>
    <scope>NUCLEOTIDE SEQUENCE [LARGE SCALE GENOMIC DNA]</scope>
    <source>
        <strain evidence="8 9">MCA 5214</strain>
    </source>
</reference>
<keyword evidence="3 5" id="KW-0442">Lipid degradation</keyword>
<proteinExistence type="inferred from homology"/>
<dbReference type="GeneID" id="37027625"/>
<feature type="domain" description="PLA2c" evidence="7">
    <location>
        <begin position="126"/>
        <end position="785"/>
    </location>
</feature>
<name>A0A316USM8_9BASI</name>
<dbReference type="EMBL" id="KZ819665">
    <property type="protein sequence ID" value="PWN28297.1"/>
    <property type="molecule type" value="Genomic_DNA"/>
</dbReference>
<dbReference type="GO" id="GO:0004623">
    <property type="term" value="F:phospholipase A2 activity"/>
    <property type="evidence" value="ECO:0007669"/>
    <property type="project" value="TreeGrafter"/>
</dbReference>
<evidence type="ECO:0000256" key="6">
    <source>
        <dbReference type="RuleBase" id="RU362103"/>
    </source>
</evidence>